<proteinExistence type="predicted"/>
<comment type="caution">
    <text evidence="1">The sequence shown here is derived from an EMBL/GenBank/DDBJ whole genome shotgun (WGS) entry which is preliminary data.</text>
</comment>
<name>A0A4Q0SWG7_9BRAD</name>
<dbReference type="AlphaFoldDB" id="A0A4Q0SWG7"/>
<reference evidence="1 2" key="1">
    <citation type="submission" date="2015-04" db="EMBL/GenBank/DDBJ databases">
        <title>Comparative genomics of rhizobia nodulating Arachis hypogaea in China.</title>
        <authorList>
            <person name="Li Y."/>
        </authorList>
    </citation>
    <scope>NUCLEOTIDE SEQUENCE [LARGE SCALE GENOMIC DNA]</scope>
    <source>
        <strain evidence="1 2">CCBAU 51787</strain>
    </source>
</reference>
<gene>
    <name evidence="1" type="ORF">XH94_02700</name>
</gene>
<evidence type="ECO:0000313" key="2">
    <source>
        <dbReference type="Proteomes" id="UP000290565"/>
    </source>
</evidence>
<dbReference type="EMBL" id="LBJM01000005">
    <property type="protein sequence ID" value="RXH42466.1"/>
    <property type="molecule type" value="Genomic_DNA"/>
</dbReference>
<organism evidence="1 2">
    <name type="scientific">Bradyrhizobium zhanjiangense</name>
    <dbReference type="NCBI Taxonomy" id="1325107"/>
    <lineage>
        <taxon>Bacteria</taxon>
        <taxon>Pseudomonadati</taxon>
        <taxon>Pseudomonadota</taxon>
        <taxon>Alphaproteobacteria</taxon>
        <taxon>Hyphomicrobiales</taxon>
        <taxon>Nitrobacteraceae</taxon>
        <taxon>Bradyrhizobium</taxon>
    </lineage>
</organism>
<protein>
    <submittedName>
        <fullName evidence="1">Uncharacterized protein</fullName>
    </submittedName>
</protein>
<evidence type="ECO:0000313" key="1">
    <source>
        <dbReference type="EMBL" id="RXH42466.1"/>
    </source>
</evidence>
<dbReference type="Proteomes" id="UP000290565">
    <property type="component" value="Unassembled WGS sequence"/>
</dbReference>
<sequence>MVPPEQAMPKYFPIDAGVTFDCDKSDLLAIEWKAESLSADFVLPSAEGQALRVRFNGATIVRLLDEMPLSTEQQPTKNEGLVPRHFAYRVGGSTFADSQSETWKEIHRPVRQYEFITGWGCMDVLSGVEPSFEVVDITA</sequence>
<accession>A0A4Q0SWG7</accession>